<accession>A0A8H6ELT1</accession>
<keyword evidence="2" id="KW-1185">Reference proteome</keyword>
<dbReference type="RefSeq" id="XP_037195815.1">
    <property type="nucleotide sequence ID" value="XM_037331661.1"/>
</dbReference>
<gene>
    <name evidence="1" type="ORF">Bfra_001224</name>
</gene>
<protein>
    <submittedName>
        <fullName evidence="1">Uncharacterized protein</fullName>
    </submittedName>
</protein>
<evidence type="ECO:0000313" key="2">
    <source>
        <dbReference type="Proteomes" id="UP000531561"/>
    </source>
</evidence>
<dbReference type="GeneID" id="59255353"/>
<dbReference type="AlphaFoldDB" id="A0A8H6ELT1"/>
<evidence type="ECO:0000313" key="1">
    <source>
        <dbReference type="EMBL" id="KAF5876869.1"/>
    </source>
</evidence>
<sequence length="145" mass="16223">MGIYTTNVKEYADSFGLQKKLRNRGANTTTKDDGSGEYIYHNASPNSAENLFVVPTDAGAFVELLRSSKPRYLSEIWGQVTCEQFTVEAHDRARPGGLGREAAESMARSVKFGWGDLVLRKDLDSNVKLTSIKEHIESEDWSVYK</sequence>
<organism evidence="1 2">
    <name type="scientific">Botrytis fragariae</name>
    <dbReference type="NCBI Taxonomy" id="1964551"/>
    <lineage>
        <taxon>Eukaryota</taxon>
        <taxon>Fungi</taxon>
        <taxon>Dikarya</taxon>
        <taxon>Ascomycota</taxon>
        <taxon>Pezizomycotina</taxon>
        <taxon>Leotiomycetes</taxon>
        <taxon>Helotiales</taxon>
        <taxon>Sclerotiniaceae</taxon>
        <taxon>Botrytis</taxon>
    </lineage>
</organism>
<dbReference type="OrthoDB" id="3358371at2759"/>
<reference evidence="1 2" key="1">
    <citation type="journal article" date="2020" name="Phytopathology">
        <title>A high-quality genome resource of Botrytis fragariae, a new and rapidly spreading fungal pathogen causing strawberry gray mold in the U.S.A.</title>
        <authorList>
            <person name="Wu Y."/>
            <person name="Saski C.A."/>
            <person name="Schnabel G."/>
            <person name="Xiao S."/>
            <person name="Hu M."/>
        </authorList>
    </citation>
    <scope>NUCLEOTIDE SEQUENCE [LARGE SCALE GENOMIC DNA]</scope>
    <source>
        <strain evidence="1 2">BVB16</strain>
    </source>
</reference>
<proteinExistence type="predicted"/>
<dbReference type="EMBL" id="JABFCT010000003">
    <property type="protein sequence ID" value="KAF5876869.1"/>
    <property type="molecule type" value="Genomic_DNA"/>
</dbReference>
<name>A0A8H6ELT1_9HELO</name>
<comment type="caution">
    <text evidence="1">The sequence shown here is derived from an EMBL/GenBank/DDBJ whole genome shotgun (WGS) entry which is preliminary data.</text>
</comment>
<dbReference type="Proteomes" id="UP000531561">
    <property type="component" value="Unassembled WGS sequence"/>
</dbReference>